<name>J3LJN0_ORYBR</name>
<dbReference type="Gramene" id="OB03G12560.1">
    <property type="protein sequence ID" value="OB03G12560.1"/>
    <property type="gene ID" value="OB03G12560"/>
</dbReference>
<keyword evidence="2" id="KW-0812">Transmembrane</keyword>
<dbReference type="Proteomes" id="UP000006038">
    <property type="component" value="Chromosome 3"/>
</dbReference>
<dbReference type="EnsemblPlants" id="OB03G12560.1">
    <property type="protein sequence ID" value="OB03G12560.1"/>
    <property type="gene ID" value="OB03G12560"/>
</dbReference>
<accession>J3LJN0</accession>
<sequence>MAEVTRGDASEEEGQMPADGMVPDAGDTEIELQCDIHFAMVMDKNGAGYVLFVVNQATPALASHDLIPHHNPEVQVLTEQLIRTREEMKMQGRIAACAIGILAVVCVVVVWFI</sequence>
<dbReference type="AlphaFoldDB" id="J3LJN0"/>
<keyword evidence="2" id="KW-1133">Transmembrane helix</keyword>
<organism evidence="3">
    <name type="scientific">Oryza brachyantha</name>
    <name type="common">malo sina</name>
    <dbReference type="NCBI Taxonomy" id="4533"/>
    <lineage>
        <taxon>Eukaryota</taxon>
        <taxon>Viridiplantae</taxon>
        <taxon>Streptophyta</taxon>
        <taxon>Embryophyta</taxon>
        <taxon>Tracheophyta</taxon>
        <taxon>Spermatophyta</taxon>
        <taxon>Magnoliopsida</taxon>
        <taxon>Liliopsida</taxon>
        <taxon>Poales</taxon>
        <taxon>Poaceae</taxon>
        <taxon>BOP clade</taxon>
        <taxon>Oryzoideae</taxon>
        <taxon>Oryzeae</taxon>
        <taxon>Oryzinae</taxon>
        <taxon>Oryza</taxon>
    </lineage>
</organism>
<dbReference type="HOGENOM" id="CLU_2137340_0_0_1"/>
<feature type="transmembrane region" description="Helical" evidence="2">
    <location>
        <begin position="93"/>
        <end position="112"/>
    </location>
</feature>
<keyword evidence="2" id="KW-0472">Membrane</keyword>
<reference evidence="3" key="1">
    <citation type="journal article" date="2013" name="Nat. Commun.">
        <title>Whole-genome sequencing of Oryza brachyantha reveals mechanisms underlying Oryza genome evolution.</title>
        <authorList>
            <person name="Chen J."/>
            <person name="Huang Q."/>
            <person name="Gao D."/>
            <person name="Wang J."/>
            <person name="Lang Y."/>
            <person name="Liu T."/>
            <person name="Li B."/>
            <person name="Bai Z."/>
            <person name="Luis Goicoechea J."/>
            <person name="Liang C."/>
            <person name="Chen C."/>
            <person name="Zhang W."/>
            <person name="Sun S."/>
            <person name="Liao Y."/>
            <person name="Zhang X."/>
            <person name="Yang L."/>
            <person name="Song C."/>
            <person name="Wang M."/>
            <person name="Shi J."/>
            <person name="Liu G."/>
            <person name="Liu J."/>
            <person name="Zhou H."/>
            <person name="Zhou W."/>
            <person name="Yu Q."/>
            <person name="An N."/>
            <person name="Chen Y."/>
            <person name="Cai Q."/>
            <person name="Wang B."/>
            <person name="Liu B."/>
            <person name="Min J."/>
            <person name="Huang Y."/>
            <person name="Wu H."/>
            <person name="Li Z."/>
            <person name="Zhang Y."/>
            <person name="Yin Y."/>
            <person name="Song W."/>
            <person name="Jiang J."/>
            <person name="Jackson S.A."/>
            <person name="Wing R.A."/>
            <person name="Wang J."/>
            <person name="Chen M."/>
        </authorList>
    </citation>
    <scope>NUCLEOTIDE SEQUENCE [LARGE SCALE GENOMIC DNA]</scope>
    <source>
        <strain evidence="3">cv. IRGC 101232</strain>
    </source>
</reference>
<reference evidence="3" key="2">
    <citation type="submission" date="2013-04" db="UniProtKB">
        <authorList>
            <consortium name="EnsemblPlants"/>
        </authorList>
    </citation>
    <scope>IDENTIFICATION</scope>
</reference>
<proteinExistence type="predicted"/>
<evidence type="ECO:0000256" key="2">
    <source>
        <dbReference type="SAM" id="Phobius"/>
    </source>
</evidence>
<keyword evidence="4" id="KW-1185">Reference proteome</keyword>
<protein>
    <submittedName>
        <fullName evidence="3">Uncharacterized protein</fullName>
    </submittedName>
</protein>
<evidence type="ECO:0000313" key="3">
    <source>
        <dbReference type="EnsemblPlants" id="OB03G12560.1"/>
    </source>
</evidence>
<evidence type="ECO:0000256" key="1">
    <source>
        <dbReference type="SAM" id="MobiDB-lite"/>
    </source>
</evidence>
<feature type="region of interest" description="Disordered" evidence="1">
    <location>
        <begin position="1"/>
        <end position="25"/>
    </location>
</feature>
<evidence type="ECO:0000313" key="4">
    <source>
        <dbReference type="Proteomes" id="UP000006038"/>
    </source>
</evidence>